<feature type="transmembrane region" description="Helical" evidence="2">
    <location>
        <begin position="87"/>
        <end position="109"/>
    </location>
</feature>
<keyword evidence="2" id="KW-0812">Transmembrane</keyword>
<evidence type="ECO:0000313" key="3">
    <source>
        <dbReference type="EMBL" id="UOQ60495.1"/>
    </source>
</evidence>
<organism evidence="3 4">
    <name type="scientific">Leucobacter rhizosphaerae</name>
    <dbReference type="NCBI Taxonomy" id="2932245"/>
    <lineage>
        <taxon>Bacteria</taxon>
        <taxon>Bacillati</taxon>
        <taxon>Actinomycetota</taxon>
        <taxon>Actinomycetes</taxon>
        <taxon>Micrococcales</taxon>
        <taxon>Microbacteriaceae</taxon>
        <taxon>Leucobacter</taxon>
    </lineage>
</organism>
<keyword evidence="2" id="KW-1133">Transmembrane helix</keyword>
<feature type="region of interest" description="Disordered" evidence="1">
    <location>
        <begin position="1"/>
        <end position="47"/>
    </location>
</feature>
<evidence type="ECO:0008006" key="5">
    <source>
        <dbReference type="Google" id="ProtNLM"/>
    </source>
</evidence>
<reference evidence="3 4" key="1">
    <citation type="submission" date="2022-04" db="EMBL/GenBank/DDBJ databases">
        <title>Leucobacter sp. isolated from rhizosphere of onion.</title>
        <authorList>
            <person name="Won M."/>
            <person name="Lee C.-M."/>
            <person name="Woen H.-Y."/>
            <person name="Kwon S.-W."/>
        </authorList>
    </citation>
    <scope>NUCLEOTIDE SEQUENCE [LARGE SCALE GENOMIC DNA]</scope>
    <source>
        <strain evidence="3 4">H25R-14</strain>
    </source>
</reference>
<feature type="compositionally biased region" description="Low complexity" evidence="1">
    <location>
        <begin position="25"/>
        <end position="42"/>
    </location>
</feature>
<dbReference type="EMBL" id="CP095043">
    <property type="protein sequence ID" value="UOQ60495.1"/>
    <property type="molecule type" value="Genomic_DNA"/>
</dbReference>
<evidence type="ECO:0000313" key="4">
    <source>
        <dbReference type="Proteomes" id="UP000831775"/>
    </source>
</evidence>
<keyword evidence="2" id="KW-0472">Membrane</keyword>
<feature type="compositionally biased region" description="Basic and acidic residues" evidence="1">
    <location>
        <begin position="1"/>
        <end position="16"/>
    </location>
</feature>
<proteinExistence type="predicted"/>
<keyword evidence="4" id="KW-1185">Reference proteome</keyword>
<feature type="transmembrane region" description="Helical" evidence="2">
    <location>
        <begin position="161"/>
        <end position="180"/>
    </location>
</feature>
<feature type="region of interest" description="Disordered" evidence="1">
    <location>
        <begin position="273"/>
        <end position="309"/>
    </location>
</feature>
<name>A0ABY4FW32_9MICO</name>
<dbReference type="Proteomes" id="UP000831775">
    <property type="component" value="Chromosome"/>
</dbReference>
<protein>
    <recommendedName>
        <fullName evidence="5">MFS transporter</fullName>
    </recommendedName>
</protein>
<sequence length="309" mass="32815">MSEAPKKKVVRVESPKPAKATKQTSRSGSAAGSAGSTGEDAGPVWTPEPEAKAKATRLRVISWIVWVLAIGVQAFAIFWILKQVPVNMWLLIGAIVVTGALSVTGSLCWKQANRLDPASKADTVRFFVQNQLGAIMAIVSFLPLIILIFLNKNMDGKQKAVAGGIGIVVLLIATAFGISYQSPSQEQYAEETNIVQQLTGEDLVFWTKSGGVFHVCEAVPDVNKESQDGTIYSGTVAAAHEAGKDRLTKRWESEAVNYCGYTEAEVAAVAETVDAPADDAPAGTTETDSTDTDSTDTGSTDDTTDVTTE</sequence>
<evidence type="ECO:0000256" key="2">
    <source>
        <dbReference type="SAM" id="Phobius"/>
    </source>
</evidence>
<dbReference type="RefSeq" id="WP_244686181.1">
    <property type="nucleotide sequence ID" value="NZ_CP095043.1"/>
</dbReference>
<feature type="transmembrane region" description="Helical" evidence="2">
    <location>
        <begin position="60"/>
        <end position="81"/>
    </location>
</feature>
<evidence type="ECO:0000256" key="1">
    <source>
        <dbReference type="SAM" id="MobiDB-lite"/>
    </source>
</evidence>
<gene>
    <name evidence="3" type="ORF">MUN76_00455</name>
</gene>
<accession>A0ABY4FW32</accession>
<feature type="compositionally biased region" description="Low complexity" evidence="1">
    <location>
        <begin position="273"/>
        <end position="287"/>
    </location>
</feature>
<feature type="transmembrane region" description="Helical" evidence="2">
    <location>
        <begin position="130"/>
        <end position="149"/>
    </location>
</feature>